<evidence type="ECO:0000259" key="3">
    <source>
        <dbReference type="PROSITE" id="PS50158"/>
    </source>
</evidence>
<organism evidence="4 5">
    <name type="scientific">Symbiodinium microadriaticum</name>
    <name type="common">Dinoflagellate</name>
    <name type="synonym">Zooxanthella microadriatica</name>
    <dbReference type="NCBI Taxonomy" id="2951"/>
    <lineage>
        <taxon>Eukaryota</taxon>
        <taxon>Sar</taxon>
        <taxon>Alveolata</taxon>
        <taxon>Dinophyceae</taxon>
        <taxon>Suessiales</taxon>
        <taxon>Symbiodiniaceae</taxon>
        <taxon>Symbiodinium</taxon>
    </lineage>
</organism>
<comment type="caution">
    <text evidence="4">The sequence shown here is derived from an EMBL/GenBank/DDBJ whole genome shotgun (WGS) entry which is preliminary data.</text>
</comment>
<feature type="region of interest" description="Disordered" evidence="2">
    <location>
        <begin position="176"/>
        <end position="208"/>
    </location>
</feature>
<dbReference type="EMBL" id="LSRX01000740">
    <property type="protein sequence ID" value="OLP89829.1"/>
    <property type="molecule type" value="Genomic_DNA"/>
</dbReference>
<evidence type="ECO:0000313" key="5">
    <source>
        <dbReference type="Proteomes" id="UP000186817"/>
    </source>
</evidence>
<keyword evidence="1" id="KW-0479">Metal-binding</keyword>
<proteinExistence type="predicted"/>
<dbReference type="GO" id="GO:0003676">
    <property type="term" value="F:nucleic acid binding"/>
    <property type="evidence" value="ECO:0007669"/>
    <property type="project" value="InterPro"/>
</dbReference>
<dbReference type="Proteomes" id="UP000186817">
    <property type="component" value="Unassembled WGS sequence"/>
</dbReference>
<keyword evidence="5" id="KW-1185">Reference proteome</keyword>
<dbReference type="AlphaFoldDB" id="A0A1Q9D3S5"/>
<name>A0A1Q9D3S5_SYMMI</name>
<reference evidence="4 5" key="1">
    <citation type="submission" date="2016-02" db="EMBL/GenBank/DDBJ databases">
        <title>Genome analysis of coral dinoflagellate symbionts highlights evolutionary adaptations to a symbiotic lifestyle.</title>
        <authorList>
            <person name="Aranda M."/>
            <person name="Li Y."/>
            <person name="Liew Y.J."/>
            <person name="Baumgarten S."/>
            <person name="Simakov O."/>
            <person name="Wilson M."/>
            <person name="Piel J."/>
            <person name="Ashoor H."/>
            <person name="Bougouffa S."/>
            <person name="Bajic V.B."/>
            <person name="Ryu T."/>
            <person name="Ravasi T."/>
            <person name="Bayer T."/>
            <person name="Micklem G."/>
            <person name="Kim H."/>
            <person name="Bhak J."/>
            <person name="Lajeunesse T.C."/>
            <person name="Voolstra C.R."/>
        </authorList>
    </citation>
    <scope>NUCLEOTIDE SEQUENCE [LARGE SCALE GENOMIC DNA]</scope>
    <source>
        <strain evidence="4 5">CCMP2467</strain>
    </source>
</reference>
<evidence type="ECO:0000256" key="1">
    <source>
        <dbReference type="PROSITE-ProRule" id="PRU00047"/>
    </source>
</evidence>
<dbReference type="InterPro" id="IPR001878">
    <property type="entry name" value="Znf_CCHC"/>
</dbReference>
<feature type="domain" description="CCHC-type" evidence="3">
    <location>
        <begin position="285"/>
        <end position="300"/>
    </location>
</feature>
<keyword evidence="1" id="KW-0862">Zinc</keyword>
<feature type="compositionally biased region" description="Acidic residues" evidence="2">
    <location>
        <begin position="197"/>
        <end position="208"/>
    </location>
</feature>
<gene>
    <name evidence="4" type="ORF">AK812_SmicGene28648</name>
</gene>
<sequence>MSEPGINPKLPTWDGNWRTFSDYRLACYLEVDGLKKEDHDTLAPRLARNLTGKAWEACLDIDRKELRKGKGVDYLLEYLKKKRGKQQVDILGVYFRDIERALQELGSGDQKVPPEIYGWFLLNKHIRLEHSDVATLKSQTTTYKLEDVLQALRKMWGGESLVLKDQERKRTNHAAKTYLVDDDDDESEGNQTAWWNDQDEEEAPGPDEETEIWFEEALEALQEEPTDETVLANFQEAKKAFYKDARKALDQNRVNRGFYPQTKGKTKGGRKGKGDGKDSEFHGTCMRCGKWGHKAQFCPQQASRKGKGKGTGVGFVYTTWSLPETTDASSESIDNPTFMNVSEPVAKAIMDCGASESIIGAWTLQGIHDELNQLGFNPDAEISLDTTVRKSFVFGNNESSLALGQATMNAGIHGTEQLLDAHVVEGQTPLLLSSKWLYEQEAIIDFKKAQALLPKISSDVIQLERAPTYHLLLPVTAYPGHEKARAITAAVEDESPLLRACALMREKDNPAPAEAQE</sequence>
<dbReference type="GO" id="GO:0008270">
    <property type="term" value="F:zinc ion binding"/>
    <property type="evidence" value="ECO:0007669"/>
    <property type="project" value="UniProtKB-KW"/>
</dbReference>
<protein>
    <recommendedName>
        <fullName evidence="3">CCHC-type domain-containing protein</fullName>
    </recommendedName>
</protein>
<keyword evidence="1" id="KW-0863">Zinc-finger</keyword>
<dbReference type="OrthoDB" id="444268at2759"/>
<evidence type="ECO:0000313" key="4">
    <source>
        <dbReference type="EMBL" id="OLP89829.1"/>
    </source>
</evidence>
<accession>A0A1Q9D3S5</accession>
<evidence type="ECO:0000256" key="2">
    <source>
        <dbReference type="SAM" id="MobiDB-lite"/>
    </source>
</evidence>
<dbReference type="PROSITE" id="PS50158">
    <property type="entry name" value="ZF_CCHC"/>
    <property type="match status" value="1"/>
</dbReference>
<feature type="region of interest" description="Disordered" evidence="2">
    <location>
        <begin position="257"/>
        <end position="279"/>
    </location>
</feature>